<dbReference type="PANTHER" id="PTHR34449:SF2">
    <property type="entry name" value="RHO TERMINATION FACTOR"/>
    <property type="match status" value="1"/>
</dbReference>
<dbReference type="InterPro" id="IPR011112">
    <property type="entry name" value="Rho-like_N"/>
</dbReference>
<dbReference type="RefSeq" id="YP_009268682.1">
    <property type="nucleotide sequence ID" value="NC_030652.1"/>
</dbReference>
<evidence type="ECO:0000313" key="3">
    <source>
        <dbReference type="Proteomes" id="UP000000264"/>
    </source>
</evidence>
<feature type="domain" description="Rho termination factor-like N-terminal" evidence="1">
    <location>
        <begin position="71"/>
        <end position="107"/>
    </location>
</feature>
<dbReference type="PANTHER" id="PTHR34449">
    <property type="entry name" value="RHO TERMINATION FACTOR"/>
    <property type="match status" value="1"/>
</dbReference>
<dbReference type="Pfam" id="PF07498">
    <property type="entry name" value="Rho_N"/>
    <property type="match status" value="1"/>
</dbReference>
<reference evidence="2 3" key="1">
    <citation type="journal article" date="2010" name="Virology">
        <title>The complete genomes of Staphylococcus aureus bacteriophages 80 and 80alpha--implications for the specificity of SaPI mobilization.</title>
        <authorList>
            <person name="Christie G.E."/>
            <person name="Matthews A.M."/>
            <person name="King D.G."/>
            <person name="Lane K.D."/>
            <person name="Olivarez N.P."/>
            <person name="Tallent S.M."/>
            <person name="Gill S.R."/>
            <person name="Novick R.P."/>
        </authorList>
    </citation>
    <scope>NUCLEOTIDE SEQUENCE [LARGE SCALE GENOMIC DNA]</scope>
</reference>
<protein>
    <recommendedName>
        <fullName evidence="1">Rho termination factor-like N-terminal domain-containing protein</fullName>
    </recommendedName>
</protein>
<dbReference type="GeneID" id="28305533"/>
<dbReference type="GO" id="GO:0006353">
    <property type="term" value="P:DNA-templated transcription termination"/>
    <property type="evidence" value="ECO:0007669"/>
    <property type="project" value="InterPro"/>
</dbReference>
<proteinExistence type="predicted"/>
<evidence type="ECO:0000313" key="2">
    <source>
        <dbReference type="EMBL" id="ABJ88887.1"/>
    </source>
</evidence>
<keyword evidence="3" id="KW-1185">Reference proteome</keyword>
<dbReference type="EMBL" id="DQ908929">
    <property type="protein sequence ID" value="ABJ88887.1"/>
    <property type="molecule type" value="Genomic_DNA"/>
</dbReference>
<dbReference type="KEGG" id="vg:28305533"/>
<dbReference type="Proteomes" id="UP000000264">
    <property type="component" value="Segment"/>
</dbReference>
<dbReference type="SMART" id="SM00959">
    <property type="entry name" value="Rho_N"/>
    <property type="match status" value="1"/>
</dbReference>
<sequence length="108" mass="12481">MYKVVEYFEDAQDNRHPYHEGDIYPRDGLEVSEERLAELSTTNNCREIIGIKLVEDEQTEQSETNADEQKSLSDMKVTELKELAKKRGIKGYSDMKKDELIKVLVGVK</sequence>
<accession>A7YGU7</accession>
<organism evidence="2 3">
    <name type="scientific">Staphylococcus phage 80</name>
    <dbReference type="NCBI Taxonomy" id="2913981"/>
    <lineage>
        <taxon>Viruses</taxon>
        <taxon>Duplodnaviria</taxon>
        <taxon>Heunggongvirae</taxon>
        <taxon>Uroviricota</taxon>
        <taxon>Caudoviricetes</taxon>
        <taxon>Azeredovirinae</taxon>
        <taxon>Phietavirus</taxon>
        <taxon>Phietavirus pv80</taxon>
    </lineage>
</organism>
<evidence type="ECO:0000259" key="1">
    <source>
        <dbReference type="SMART" id="SM00959"/>
    </source>
</evidence>
<name>A7YGU7_9CAUD</name>
<dbReference type="Gene3D" id="1.10.720.10">
    <property type="match status" value="1"/>
</dbReference>
<dbReference type="SUPFAM" id="SSF68912">
    <property type="entry name" value="Rho N-terminal domain-like"/>
    <property type="match status" value="1"/>
</dbReference>
<gene>
    <name evidence="2" type="ORF">SA80_39</name>
</gene>
<dbReference type="InterPro" id="IPR036269">
    <property type="entry name" value="Rho_N_sf"/>
</dbReference>